<dbReference type="RefSeq" id="XP_064769034.1">
    <property type="nucleotide sequence ID" value="XM_064911080.1"/>
</dbReference>
<feature type="compositionally biased region" description="Low complexity" evidence="1">
    <location>
        <begin position="312"/>
        <end position="342"/>
    </location>
</feature>
<accession>A0ABR1F822</accession>
<dbReference type="EMBL" id="JBBJBU010000004">
    <property type="protein sequence ID" value="KAK7206001.1"/>
    <property type="molecule type" value="Genomic_DNA"/>
</dbReference>
<feature type="region of interest" description="Disordered" evidence="1">
    <location>
        <begin position="270"/>
        <end position="300"/>
    </location>
</feature>
<gene>
    <name evidence="2" type="ORF">BZA70DRAFT_267102</name>
</gene>
<feature type="region of interest" description="Disordered" evidence="1">
    <location>
        <begin position="86"/>
        <end position="118"/>
    </location>
</feature>
<feature type="region of interest" description="Disordered" evidence="1">
    <location>
        <begin position="23"/>
        <end position="66"/>
    </location>
</feature>
<feature type="compositionally biased region" description="Low complexity" evidence="1">
    <location>
        <begin position="24"/>
        <end position="34"/>
    </location>
</feature>
<evidence type="ECO:0008006" key="4">
    <source>
        <dbReference type="Google" id="ProtNLM"/>
    </source>
</evidence>
<proteinExistence type="predicted"/>
<name>A0ABR1F822_9ASCO</name>
<evidence type="ECO:0000313" key="3">
    <source>
        <dbReference type="Proteomes" id="UP001498771"/>
    </source>
</evidence>
<feature type="region of interest" description="Disordered" evidence="1">
    <location>
        <begin position="188"/>
        <end position="257"/>
    </location>
</feature>
<dbReference type="Proteomes" id="UP001498771">
    <property type="component" value="Unassembled WGS sequence"/>
</dbReference>
<evidence type="ECO:0000313" key="2">
    <source>
        <dbReference type="EMBL" id="KAK7206001.1"/>
    </source>
</evidence>
<feature type="compositionally biased region" description="Basic residues" evidence="1">
    <location>
        <begin position="273"/>
        <end position="282"/>
    </location>
</feature>
<keyword evidence="3" id="KW-1185">Reference proteome</keyword>
<protein>
    <recommendedName>
        <fullName evidence="4">C2H2-type domain-containing protein</fullName>
    </recommendedName>
</protein>
<feature type="region of interest" description="Disordered" evidence="1">
    <location>
        <begin position="312"/>
        <end position="376"/>
    </location>
</feature>
<organism evidence="2 3">
    <name type="scientific">Myxozyma melibiosi</name>
    <dbReference type="NCBI Taxonomy" id="54550"/>
    <lineage>
        <taxon>Eukaryota</taxon>
        <taxon>Fungi</taxon>
        <taxon>Dikarya</taxon>
        <taxon>Ascomycota</taxon>
        <taxon>Saccharomycotina</taxon>
        <taxon>Lipomycetes</taxon>
        <taxon>Lipomycetales</taxon>
        <taxon>Lipomycetaceae</taxon>
        <taxon>Myxozyma</taxon>
    </lineage>
</organism>
<feature type="compositionally biased region" description="Polar residues" evidence="1">
    <location>
        <begin position="202"/>
        <end position="211"/>
    </location>
</feature>
<evidence type="ECO:0000256" key="1">
    <source>
        <dbReference type="SAM" id="MobiDB-lite"/>
    </source>
</evidence>
<dbReference type="GeneID" id="90036592"/>
<feature type="compositionally biased region" description="Basic residues" evidence="1">
    <location>
        <begin position="50"/>
        <end position="60"/>
    </location>
</feature>
<comment type="caution">
    <text evidence="2">The sequence shown here is derived from an EMBL/GenBank/DDBJ whole genome shotgun (WGS) entry which is preliminary data.</text>
</comment>
<feature type="compositionally biased region" description="Low complexity" evidence="1">
    <location>
        <begin position="227"/>
        <end position="252"/>
    </location>
</feature>
<sequence length="416" mass="44450">MSFHESVGLLAICDAIETVEAAASSSSTSTSSSSPSPPPLLPPLVAAHSKQQKQKQKQKQSQKLLFGRYFHRPAKHSHYALKMSSNQASTANNNNNSDSSSSSSSSPSADGAVNPAAVDAPPAHLSVADLAGMAARERLHDNSAIDPSFLPIDPAIAPMAPADYTASAAAYPSLLSTLAGESAFHTIRRQPVQSQPKRRPQHQSPYDNSMAHQPQHTQHRHQPPQPQHTSQQQHHQPQQQHQQQQTNQSSIPPEHRSEECHICGRIFRGAKSSTHKQQHIRRLHPDDYQPKRGGKKRAAAAAAAAAAIAATASSGMTSPTPVSSSSHSGTPSGSSASVSLPVMHDYRSFDNSANDDSDESRRRVRPKTEVAVPVDPAIIVADMASESTAALQPSESNVAAALSEFNSSQQPKQENN</sequence>
<reference evidence="2 3" key="1">
    <citation type="submission" date="2024-03" db="EMBL/GenBank/DDBJ databases">
        <title>Genome-scale model development and genomic sequencing of the oleaginous clade Lipomyces.</title>
        <authorList>
            <consortium name="Lawrence Berkeley National Laboratory"/>
            <person name="Czajka J.J."/>
            <person name="Han Y."/>
            <person name="Kim J."/>
            <person name="Mondo S.J."/>
            <person name="Hofstad B.A."/>
            <person name="Robles A."/>
            <person name="Haridas S."/>
            <person name="Riley R."/>
            <person name="LaButti K."/>
            <person name="Pangilinan J."/>
            <person name="Andreopoulos W."/>
            <person name="Lipzen A."/>
            <person name="Yan J."/>
            <person name="Wang M."/>
            <person name="Ng V."/>
            <person name="Grigoriev I.V."/>
            <person name="Spatafora J.W."/>
            <person name="Magnuson J.K."/>
            <person name="Baker S.E."/>
            <person name="Pomraning K.R."/>
        </authorList>
    </citation>
    <scope>NUCLEOTIDE SEQUENCE [LARGE SCALE GENOMIC DNA]</scope>
    <source>
        <strain evidence="2 3">Phaff 52-87</strain>
    </source>
</reference>